<feature type="active site" description="Proton acceptor" evidence="9">
    <location>
        <position position="290"/>
    </location>
</feature>
<dbReference type="InterPro" id="IPR014718">
    <property type="entry name" value="GH-type_carb-bd"/>
</dbReference>
<keyword evidence="13" id="KW-1185">Reference proteome</keyword>
<dbReference type="GO" id="GO:0030246">
    <property type="term" value="F:carbohydrate binding"/>
    <property type="evidence" value="ECO:0007669"/>
    <property type="project" value="InterPro"/>
</dbReference>
<dbReference type="EC" id="5.1.3.3" evidence="4 8"/>
<accession>A0A5C8LYL2</accession>
<dbReference type="AlphaFoldDB" id="A0A5C8LYL2"/>
<dbReference type="RefSeq" id="WP_147904108.1">
    <property type="nucleotide sequence ID" value="NZ_BAAAGC010000007.1"/>
</dbReference>
<dbReference type="GO" id="GO:0006006">
    <property type="term" value="P:glucose metabolic process"/>
    <property type="evidence" value="ECO:0007669"/>
    <property type="project" value="TreeGrafter"/>
</dbReference>
<evidence type="ECO:0000256" key="9">
    <source>
        <dbReference type="PIRSR" id="PIRSR005096-1"/>
    </source>
</evidence>
<dbReference type="InterPro" id="IPR011013">
    <property type="entry name" value="Gal_mutarotase_sf_dom"/>
</dbReference>
<evidence type="ECO:0000313" key="12">
    <source>
        <dbReference type="EMBL" id="TXK81275.1"/>
    </source>
</evidence>
<dbReference type="PIRSF" id="PIRSF005096">
    <property type="entry name" value="GALM"/>
    <property type="match status" value="1"/>
</dbReference>
<dbReference type="GO" id="GO:0004034">
    <property type="term" value="F:aldose 1-epimerase activity"/>
    <property type="evidence" value="ECO:0007669"/>
    <property type="project" value="UniProtKB-EC"/>
</dbReference>
<dbReference type="PANTHER" id="PTHR10091:SF0">
    <property type="entry name" value="GALACTOSE MUTAROTASE"/>
    <property type="match status" value="1"/>
</dbReference>
<evidence type="ECO:0000256" key="5">
    <source>
        <dbReference type="ARBA" id="ARBA00014165"/>
    </source>
</evidence>
<evidence type="ECO:0000256" key="8">
    <source>
        <dbReference type="PIRNR" id="PIRNR005096"/>
    </source>
</evidence>
<name>A0A5C8LYL2_9GAMM</name>
<keyword evidence="7 8" id="KW-0119">Carbohydrate metabolism</keyword>
<dbReference type="OrthoDB" id="9779408at2"/>
<comment type="pathway">
    <text evidence="2 8">Carbohydrate metabolism; hexose metabolism.</text>
</comment>
<keyword evidence="6 8" id="KW-0413">Isomerase</keyword>
<evidence type="ECO:0000256" key="1">
    <source>
        <dbReference type="ARBA" id="ARBA00001614"/>
    </source>
</evidence>
<protein>
    <recommendedName>
        <fullName evidence="5 8">Aldose 1-epimerase</fullName>
        <ecNumber evidence="4 8">5.1.3.3</ecNumber>
    </recommendedName>
</protein>
<dbReference type="GO" id="GO:0033499">
    <property type="term" value="P:galactose catabolic process via UDP-galactose, Leloir pathway"/>
    <property type="evidence" value="ECO:0007669"/>
    <property type="project" value="TreeGrafter"/>
</dbReference>
<feature type="binding site" evidence="10">
    <location>
        <position position="233"/>
    </location>
    <ligand>
        <name>beta-D-galactose</name>
        <dbReference type="ChEBI" id="CHEBI:27667"/>
    </ligand>
</feature>
<dbReference type="InterPro" id="IPR008183">
    <property type="entry name" value="Aldose_1/G6P_1-epimerase"/>
</dbReference>
<dbReference type="SUPFAM" id="SSF74650">
    <property type="entry name" value="Galactose mutarotase-like"/>
    <property type="match status" value="1"/>
</dbReference>
<evidence type="ECO:0000256" key="10">
    <source>
        <dbReference type="PIRSR" id="PIRSR005096-2"/>
    </source>
</evidence>
<evidence type="ECO:0000313" key="13">
    <source>
        <dbReference type="Proteomes" id="UP000321814"/>
    </source>
</evidence>
<dbReference type="GO" id="GO:0005737">
    <property type="term" value="C:cytoplasm"/>
    <property type="evidence" value="ECO:0007669"/>
    <property type="project" value="TreeGrafter"/>
</dbReference>
<evidence type="ECO:0000256" key="7">
    <source>
        <dbReference type="ARBA" id="ARBA00023277"/>
    </source>
</evidence>
<evidence type="ECO:0000256" key="4">
    <source>
        <dbReference type="ARBA" id="ARBA00013185"/>
    </source>
</evidence>
<dbReference type="NCBIfam" id="NF008277">
    <property type="entry name" value="PRK11055.1"/>
    <property type="match status" value="1"/>
</dbReference>
<dbReference type="Proteomes" id="UP000321814">
    <property type="component" value="Unassembled WGS sequence"/>
</dbReference>
<dbReference type="CDD" id="cd09019">
    <property type="entry name" value="galactose_mutarotase_like"/>
    <property type="match status" value="1"/>
</dbReference>
<feature type="active site" description="Proton donor" evidence="9">
    <location>
        <position position="163"/>
    </location>
</feature>
<evidence type="ECO:0000256" key="2">
    <source>
        <dbReference type="ARBA" id="ARBA00005028"/>
    </source>
</evidence>
<feature type="binding site" evidence="11">
    <location>
        <begin position="163"/>
        <end position="165"/>
    </location>
    <ligand>
        <name>beta-D-galactose</name>
        <dbReference type="ChEBI" id="CHEBI:27667"/>
    </ligand>
</feature>
<evidence type="ECO:0000256" key="6">
    <source>
        <dbReference type="ARBA" id="ARBA00023235"/>
    </source>
</evidence>
<comment type="catalytic activity">
    <reaction evidence="1 8">
        <text>alpha-D-glucose = beta-D-glucose</text>
        <dbReference type="Rhea" id="RHEA:10264"/>
        <dbReference type="ChEBI" id="CHEBI:15903"/>
        <dbReference type="ChEBI" id="CHEBI:17925"/>
        <dbReference type="EC" id="5.1.3.3"/>
    </reaction>
</comment>
<dbReference type="PROSITE" id="PS00545">
    <property type="entry name" value="ALDOSE_1_EPIMERASE"/>
    <property type="match status" value="1"/>
</dbReference>
<comment type="caution">
    <text evidence="12">The sequence shown here is derived from an EMBL/GenBank/DDBJ whole genome shotgun (WGS) entry which is preliminary data.</text>
</comment>
<proteinExistence type="inferred from homology"/>
<feature type="binding site" evidence="11">
    <location>
        <begin position="68"/>
        <end position="69"/>
    </location>
    <ligand>
        <name>beta-D-galactose</name>
        <dbReference type="ChEBI" id="CHEBI:27667"/>
    </ligand>
</feature>
<dbReference type="InterPro" id="IPR015443">
    <property type="entry name" value="Aldose_1-epimerase"/>
</dbReference>
<dbReference type="PANTHER" id="PTHR10091">
    <property type="entry name" value="ALDOSE-1-EPIMERASE"/>
    <property type="match status" value="1"/>
</dbReference>
<evidence type="ECO:0000256" key="11">
    <source>
        <dbReference type="PIRSR" id="PIRSR005096-3"/>
    </source>
</evidence>
<dbReference type="UniPathway" id="UPA00242"/>
<dbReference type="InterPro" id="IPR018052">
    <property type="entry name" value="Ald1_epimerase_CS"/>
</dbReference>
<organism evidence="12 13">
    <name type="scientific">Rheinheimera tangshanensis</name>
    <dbReference type="NCBI Taxonomy" id="400153"/>
    <lineage>
        <taxon>Bacteria</taxon>
        <taxon>Pseudomonadati</taxon>
        <taxon>Pseudomonadota</taxon>
        <taxon>Gammaproteobacteria</taxon>
        <taxon>Chromatiales</taxon>
        <taxon>Chromatiaceae</taxon>
        <taxon>Rheinheimera</taxon>
    </lineage>
</organism>
<dbReference type="EMBL" id="VRLR01000004">
    <property type="protein sequence ID" value="TXK81275.1"/>
    <property type="molecule type" value="Genomic_DNA"/>
</dbReference>
<dbReference type="Gene3D" id="2.70.98.10">
    <property type="match status" value="1"/>
</dbReference>
<evidence type="ECO:0000256" key="3">
    <source>
        <dbReference type="ARBA" id="ARBA00006206"/>
    </source>
</evidence>
<gene>
    <name evidence="12" type="ORF">FU839_09180</name>
</gene>
<sequence>MTSFITASAFIPLVLQSNSGLRIEVLPFGATISSIQFEGQELTLRHARYTDYQQNCGYLGATIGRYANRIAHGKLYFGDRWVVLNTAAYKHCLHGGHGFSHKCWQVLHHQVDEVELLLHSPDGDNGFPGDLSVWQTIRLTDHELKISFRATTQSSTLVSLTNHCYFNLDGSQDISRHLLQIHAEQFLPVTSDLIPTGERREVAGSAFDFRQPSLIADKLSLPDPQLIQAGGFDHCFIFENQVDELRQMATLSSSLSNISLTVSSTMPGLQFYAGQALSAPFRPRQALCLEAQYWPDSPNQKNFPSTLLLNDQIYQHQIVYAFSKFQGGKST</sequence>
<dbReference type="Pfam" id="PF01263">
    <property type="entry name" value="Aldose_epim"/>
    <property type="match status" value="1"/>
</dbReference>
<dbReference type="InterPro" id="IPR047215">
    <property type="entry name" value="Galactose_mutarotase-like"/>
</dbReference>
<reference evidence="12 13" key="1">
    <citation type="submission" date="2019-08" db="EMBL/GenBank/DDBJ databases">
        <title>Draft genome analysis of Rheinheimera tangshanensis isolated from the roots of fresh rice plants (Oryza sativa).</title>
        <authorList>
            <person name="Yu Q."/>
            <person name="Qi Y."/>
            <person name="Zhang H."/>
            <person name="Pu J."/>
        </authorList>
    </citation>
    <scope>NUCLEOTIDE SEQUENCE [LARGE SCALE GENOMIC DNA]</scope>
    <source>
        <strain evidence="12 13">JA3-B52</strain>
    </source>
</reference>
<comment type="similarity">
    <text evidence="3 8">Belongs to the aldose epimerase family.</text>
</comment>